<proteinExistence type="inferred from homology"/>
<dbReference type="InterPro" id="IPR012944">
    <property type="entry name" value="SusD_RagB_dom"/>
</dbReference>
<sequence length="453" mass="51041">MFRTLIYAAALMTLAGCGRDYLDIKPKGKVIPSTYKDYRLLMNNSNDLVSSYGADEMASDNVEYYEQQGLDYLGTATFRIHTWQDDVWMSTDNDAQWSNLYKQVYLANVVVEGMKTVTDGAEKERNQLVGEALVHRAFAYLSLVNLYAVQYDASSAASDKGVPLLLAPTTDAKLNRASVKAVYDQLLADLSQAASLLGITSTSAYEPTLAAAYALQARAYLLRGEYSEALKAATKTLEIKNKLTDYNTAVADPRNTFPENRSNPETILMKTVSNSYAWFSLSKDLQAEFKDSLIDLRYKILFTTTTDPFKGHLYYYGEFLSFDARLVGPTVPEMYLVRAECNARLNNVAAAIQDLDLLRKMRIATAAYVPSAAATSEEALRLVLSERRRELCFKGHRLFDMKRLNKDPRFAKTVTHTYNGQTYTLKPNDYHYVFPVAPKLIQLNPELEPNERK</sequence>
<dbReference type="InterPro" id="IPR033985">
    <property type="entry name" value="SusD-like_N"/>
</dbReference>
<evidence type="ECO:0000256" key="2">
    <source>
        <dbReference type="ARBA" id="ARBA00006275"/>
    </source>
</evidence>
<dbReference type="STRING" id="634771.SAMN04488128_10475"/>
<evidence type="ECO:0000313" key="10">
    <source>
        <dbReference type="Proteomes" id="UP000190367"/>
    </source>
</evidence>
<dbReference type="PROSITE" id="PS50005">
    <property type="entry name" value="TPR"/>
    <property type="match status" value="1"/>
</dbReference>
<dbReference type="Proteomes" id="UP000190367">
    <property type="component" value="Unassembled WGS sequence"/>
</dbReference>
<dbReference type="InterPro" id="IPR011990">
    <property type="entry name" value="TPR-like_helical_dom_sf"/>
</dbReference>
<feature type="domain" description="SusD-like N-terminal" evidence="8">
    <location>
        <begin position="20"/>
        <end position="221"/>
    </location>
</feature>
<keyword evidence="3" id="KW-0732">Signal</keyword>
<keyword evidence="10" id="KW-1185">Reference proteome</keyword>
<dbReference type="SUPFAM" id="SSF48452">
    <property type="entry name" value="TPR-like"/>
    <property type="match status" value="1"/>
</dbReference>
<keyword evidence="6" id="KW-0802">TPR repeat</keyword>
<evidence type="ECO:0000256" key="5">
    <source>
        <dbReference type="ARBA" id="ARBA00023237"/>
    </source>
</evidence>
<organism evidence="9 10">
    <name type="scientific">Chitinophaga eiseniae</name>
    <dbReference type="NCBI Taxonomy" id="634771"/>
    <lineage>
        <taxon>Bacteria</taxon>
        <taxon>Pseudomonadati</taxon>
        <taxon>Bacteroidota</taxon>
        <taxon>Chitinophagia</taxon>
        <taxon>Chitinophagales</taxon>
        <taxon>Chitinophagaceae</taxon>
        <taxon>Chitinophaga</taxon>
    </lineage>
</organism>
<accession>A0A1T4T7A8</accession>
<reference evidence="10" key="1">
    <citation type="submission" date="2017-02" db="EMBL/GenBank/DDBJ databases">
        <authorList>
            <person name="Varghese N."/>
            <person name="Submissions S."/>
        </authorList>
    </citation>
    <scope>NUCLEOTIDE SEQUENCE [LARGE SCALE GENOMIC DNA]</scope>
    <source>
        <strain evidence="10">DSM 22224</strain>
    </source>
</reference>
<evidence type="ECO:0000313" key="9">
    <source>
        <dbReference type="EMBL" id="SKA36273.1"/>
    </source>
</evidence>
<gene>
    <name evidence="9" type="ORF">SAMN04488128_10475</name>
</gene>
<dbReference type="GO" id="GO:0009279">
    <property type="term" value="C:cell outer membrane"/>
    <property type="evidence" value="ECO:0007669"/>
    <property type="project" value="UniProtKB-SubCell"/>
</dbReference>
<dbReference type="OrthoDB" id="697229at2"/>
<keyword evidence="4" id="KW-0472">Membrane</keyword>
<feature type="repeat" description="TPR" evidence="6">
    <location>
        <begin position="210"/>
        <end position="243"/>
    </location>
</feature>
<keyword evidence="5" id="KW-0998">Cell outer membrane</keyword>
<dbReference type="EMBL" id="FUWZ01000004">
    <property type="protein sequence ID" value="SKA36273.1"/>
    <property type="molecule type" value="Genomic_DNA"/>
</dbReference>
<evidence type="ECO:0000259" key="7">
    <source>
        <dbReference type="Pfam" id="PF07980"/>
    </source>
</evidence>
<comment type="subcellular location">
    <subcellularLocation>
        <location evidence="1">Cell outer membrane</location>
    </subcellularLocation>
</comment>
<name>A0A1T4T7A8_9BACT</name>
<evidence type="ECO:0000256" key="1">
    <source>
        <dbReference type="ARBA" id="ARBA00004442"/>
    </source>
</evidence>
<dbReference type="Pfam" id="PF07980">
    <property type="entry name" value="SusD_RagB"/>
    <property type="match status" value="1"/>
</dbReference>
<dbReference type="Gene3D" id="1.25.40.390">
    <property type="match status" value="1"/>
</dbReference>
<evidence type="ECO:0000256" key="3">
    <source>
        <dbReference type="ARBA" id="ARBA00022729"/>
    </source>
</evidence>
<dbReference type="RefSeq" id="WP_078671446.1">
    <property type="nucleotide sequence ID" value="NZ_FUWZ01000004.1"/>
</dbReference>
<evidence type="ECO:0000256" key="6">
    <source>
        <dbReference type="PROSITE-ProRule" id="PRU00339"/>
    </source>
</evidence>
<dbReference type="PROSITE" id="PS51257">
    <property type="entry name" value="PROKAR_LIPOPROTEIN"/>
    <property type="match status" value="1"/>
</dbReference>
<evidence type="ECO:0000259" key="8">
    <source>
        <dbReference type="Pfam" id="PF14322"/>
    </source>
</evidence>
<protein>
    <submittedName>
        <fullName evidence="9">SusD family protein</fullName>
    </submittedName>
</protein>
<comment type="similarity">
    <text evidence="2">Belongs to the SusD family.</text>
</comment>
<dbReference type="InterPro" id="IPR019734">
    <property type="entry name" value="TPR_rpt"/>
</dbReference>
<dbReference type="Pfam" id="PF14322">
    <property type="entry name" value="SusD-like_3"/>
    <property type="match status" value="1"/>
</dbReference>
<dbReference type="AlphaFoldDB" id="A0A1T4T7A8"/>
<evidence type="ECO:0000256" key="4">
    <source>
        <dbReference type="ARBA" id="ARBA00023136"/>
    </source>
</evidence>
<feature type="domain" description="RagB/SusD" evidence="7">
    <location>
        <begin position="333"/>
        <end position="450"/>
    </location>
</feature>